<dbReference type="SUPFAM" id="SSF52200">
    <property type="entry name" value="Toll/Interleukin receptor TIR domain"/>
    <property type="match status" value="1"/>
</dbReference>
<evidence type="ECO:0000256" key="3">
    <source>
        <dbReference type="ARBA" id="ARBA00023180"/>
    </source>
</evidence>
<protein>
    <recommendedName>
        <fullName evidence="11">Ig-like domain-containing protein</fullName>
    </recommendedName>
</protein>
<evidence type="ECO:0000256" key="4">
    <source>
        <dbReference type="ARBA" id="ARBA00023319"/>
    </source>
</evidence>
<dbReference type="SUPFAM" id="SSF48726">
    <property type="entry name" value="Immunoglobulin"/>
    <property type="match status" value="1"/>
</dbReference>
<dbReference type="Gene3D" id="3.40.50.10140">
    <property type="entry name" value="Toll/interleukin-1 receptor homology (TIR) domain"/>
    <property type="match status" value="1"/>
</dbReference>
<dbReference type="PANTHER" id="PTHR11890:SF44">
    <property type="entry name" value="X-LINKED INTERLEUKIN-1 RECEPTOR ACCESSORY PROTEIN-LIKE 2"/>
    <property type="match status" value="1"/>
</dbReference>
<dbReference type="InterPro" id="IPR007110">
    <property type="entry name" value="Ig-like_dom"/>
</dbReference>
<keyword evidence="4" id="KW-0393">Immunoglobulin domain</keyword>
<accession>A0A7R9EC50</accession>
<evidence type="ECO:0000259" key="9">
    <source>
        <dbReference type="PROSITE" id="PS50835"/>
    </source>
</evidence>
<comment type="similarity">
    <text evidence="1">Belongs to the interleukin-1 receptor family.</text>
</comment>
<keyword evidence="2" id="KW-1015">Disulfide bond</keyword>
<keyword evidence="3" id="KW-0325">Glycoprotein</keyword>
<evidence type="ECO:0008006" key="11">
    <source>
        <dbReference type="Google" id="ProtNLM"/>
    </source>
</evidence>
<evidence type="ECO:0000256" key="7">
    <source>
        <dbReference type="SAM" id="SignalP"/>
    </source>
</evidence>
<dbReference type="InterPro" id="IPR013783">
    <property type="entry name" value="Ig-like_fold"/>
</dbReference>
<evidence type="ECO:0000256" key="6">
    <source>
        <dbReference type="SAM" id="Phobius"/>
    </source>
</evidence>
<keyword evidence="6" id="KW-1133">Transmembrane helix</keyword>
<dbReference type="PROSITE" id="PS50835">
    <property type="entry name" value="IG_LIKE"/>
    <property type="match status" value="1"/>
</dbReference>
<organism evidence="10">
    <name type="scientific">Timema monikensis</name>
    <dbReference type="NCBI Taxonomy" id="170555"/>
    <lineage>
        <taxon>Eukaryota</taxon>
        <taxon>Metazoa</taxon>
        <taxon>Ecdysozoa</taxon>
        <taxon>Arthropoda</taxon>
        <taxon>Hexapoda</taxon>
        <taxon>Insecta</taxon>
        <taxon>Pterygota</taxon>
        <taxon>Neoptera</taxon>
        <taxon>Polyneoptera</taxon>
        <taxon>Phasmatodea</taxon>
        <taxon>Timematodea</taxon>
        <taxon>Timematoidea</taxon>
        <taxon>Timematidae</taxon>
        <taxon>Timema</taxon>
    </lineage>
</organism>
<feature type="transmembrane region" description="Helical" evidence="6">
    <location>
        <begin position="257"/>
        <end position="279"/>
    </location>
</feature>
<gene>
    <name evidence="10" type="ORF">TMSB3V08_LOCUS6669</name>
</gene>
<dbReference type="InterPro" id="IPR000157">
    <property type="entry name" value="TIR_dom"/>
</dbReference>
<feature type="signal peptide" evidence="7">
    <location>
        <begin position="1"/>
        <end position="34"/>
    </location>
</feature>
<evidence type="ECO:0000256" key="2">
    <source>
        <dbReference type="ARBA" id="ARBA00023157"/>
    </source>
</evidence>
<feature type="domain" description="TIR" evidence="8">
    <location>
        <begin position="298"/>
        <end position="424"/>
    </location>
</feature>
<feature type="compositionally biased region" description="Polar residues" evidence="5">
    <location>
        <begin position="490"/>
        <end position="503"/>
    </location>
</feature>
<evidence type="ECO:0000256" key="1">
    <source>
        <dbReference type="ARBA" id="ARBA00009752"/>
    </source>
</evidence>
<evidence type="ECO:0000256" key="5">
    <source>
        <dbReference type="SAM" id="MobiDB-lite"/>
    </source>
</evidence>
<keyword evidence="7" id="KW-0732">Signal</keyword>
<feature type="compositionally biased region" description="Polar residues" evidence="5">
    <location>
        <begin position="446"/>
        <end position="465"/>
    </location>
</feature>
<keyword evidence="6" id="KW-0812">Transmembrane</keyword>
<dbReference type="InterPro" id="IPR013098">
    <property type="entry name" value="Ig_I-set"/>
</dbReference>
<dbReference type="EMBL" id="OB794254">
    <property type="protein sequence ID" value="CAD7429894.1"/>
    <property type="molecule type" value="Genomic_DNA"/>
</dbReference>
<dbReference type="Pfam" id="PF07679">
    <property type="entry name" value="I-set"/>
    <property type="match status" value="1"/>
</dbReference>
<dbReference type="PRINTS" id="PR01537">
    <property type="entry name" value="INTRLKN1R1F"/>
</dbReference>
<dbReference type="InterPro" id="IPR015621">
    <property type="entry name" value="IL-1_rcpt_fam"/>
</dbReference>
<dbReference type="InterPro" id="IPR036179">
    <property type="entry name" value="Ig-like_dom_sf"/>
</dbReference>
<feature type="region of interest" description="Disordered" evidence="5">
    <location>
        <begin position="437"/>
        <end position="547"/>
    </location>
</feature>
<feature type="chain" id="PRO_5030625176" description="Ig-like domain-containing protein" evidence="7">
    <location>
        <begin position="35"/>
        <end position="547"/>
    </location>
</feature>
<proteinExistence type="inferred from homology"/>
<dbReference type="AlphaFoldDB" id="A0A7R9EC50"/>
<keyword evidence="6" id="KW-0472">Membrane</keyword>
<dbReference type="InterPro" id="IPR035897">
    <property type="entry name" value="Toll_tir_struct_dom_sf"/>
</dbReference>
<dbReference type="SMART" id="SM00255">
    <property type="entry name" value="TIR"/>
    <property type="match status" value="1"/>
</dbReference>
<evidence type="ECO:0000313" key="10">
    <source>
        <dbReference type="EMBL" id="CAD7429894.1"/>
    </source>
</evidence>
<dbReference type="Gene3D" id="2.60.40.10">
    <property type="entry name" value="Immunoglobulins"/>
    <property type="match status" value="1"/>
</dbReference>
<sequence length="547" mass="62511">MNRGKRMAHRVLNVMTYMLVTCSVLICADDETFCQENTSQTNKTGLHFTKDWSTIDYVLVERHKALHCCVEEYKTIEWYKDGHQIIYNFTNGTSFRLAKGSDNTRIFTDSAIKLDNGIYTCVASNGTLTLKHVVELYTDIEMNYEGPARWTGIPKDQYAQIGESASFFCEGFIGPGNDTNQDSQVIWMKKGESYFPKGFTEVNSASYVVFDCCAYAHIGEGWGGRRDCQVERALLISQCRLWYDPHTKIRTTYKATLILLLVFSAAIILMALSTMKWHLEIRLFLKDRFGKLEEDDEKEYDAFVCYDQDDTDFALGVLVPTLEQKYHYHCFAYERDCNAGDVIPETYSTHVNTSRRFIMVLSPSLARNKWCTYALYMAIEAMLNLHSKIICIILQRAGTYRPRLFWRVIVYSPREFKRARYYRPRAFKSKSLPSKGLQESKILPSQGLQESKSLPSQGLQESKSLPSKGRQESKCLPSQNLQESKILPSQGLQESKSSQSKGLQESKILPSKGHQESKCSQSKGLQESKILPSKGRQESKNLPSKGH</sequence>
<dbReference type="PROSITE" id="PS50104">
    <property type="entry name" value="TIR"/>
    <property type="match status" value="1"/>
</dbReference>
<evidence type="ECO:0000259" key="8">
    <source>
        <dbReference type="PROSITE" id="PS50104"/>
    </source>
</evidence>
<dbReference type="PANTHER" id="PTHR11890">
    <property type="entry name" value="INTERLEUKIN-1 RECEPTOR FAMILY MEMBER"/>
    <property type="match status" value="1"/>
</dbReference>
<dbReference type="CDD" id="cd00096">
    <property type="entry name" value="Ig"/>
    <property type="match status" value="1"/>
</dbReference>
<name>A0A7R9EC50_9NEOP</name>
<dbReference type="Pfam" id="PF01582">
    <property type="entry name" value="TIR"/>
    <property type="match status" value="1"/>
</dbReference>
<reference evidence="10" key="1">
    <citation type="submission" date="2020-11" db="EMBL/GenBank/DDBJ databases">
        <authorList>
            <person name="Tran Van P."/>
        </authorList>
    </citation>
    <scope>NUCLEOTIDE SEQUENCE</scope>
</reference>
<dbReference type="GO" id="GO:0007165">
    <property type="term" value="P:signal transduction"/>
    <property type="evidence" value="ECO:0007669"/>
    <property type="project" value="InterPro"/>
</dbReference>
<feature type="domain" description="Ig-like" evidence="9">
    <location>
        <begin position="75"/>
        <end position="137"/>
    </location>
</feature>